<dbReference type="RefSeq" id="XP_016458143.1">
    <property type="nucleotide sequence ID" value="XM_016602657.1"/>
</dbReference>
<dbReference type="GO" id="GO:0004518">
    <property type="term" value="F:nuclease activity"/>
    <property type="evidence" value="ECO:0007669"/>
    <property type="project" value="UniProtKB-KW"/>
</dbReference>
<evidence type="ECO:0000259" key="11">
    <source>
        <dbReference type="Pfam" id="PF26138"/>
    </source>
</evidence>
<evidence type="ECO:0000256" key="7">
    <source>
        <dbReference type="ARBA" id="ARBA00023242"/>
    </source>
</evidence>
<dbReference type="GO" id="GO:0046872">
    <property type="term" value="F:metal ion binding"/>
    <property type="evidence" value="ECO:0007669"/>
    <property type="project" value="UniProtKB-KW"/>
</dbReference>
<keyword evidence="5" id="KW-0479">Metal-binding</keyword>
<dbReference type="OrthoDB" id="1681765at2759"/>
<evidence type="ECO:0000256" key="8">
    <source>
        <dbReference type="SAM" id="MobiDB-lite"/>
    </source>
</evidence>
<dbReference type="GO" id="GO:0005634">
    <property type="term" value="C:nucleus"/>
    <property type="evidence" value="ECO:0007669"/>
    <property type="project" value="UniProtKB-SubCell"/>
</dbReference>
<keyword evidence="6" id="KW-0378">Hydrolase</keyword>
<gene>
    <name evidence="12" type="primary">LOC107781857</name>
</gene>
<keyword evidence="4" id="KW-0540">Nuclease</keyword>
<evidence type="ECO:0000313" key="12">
    <source>
        <dbReference type="RefSeq" id="XP_016458143.1"/>
    </source>
</evidence>
<protein>
    <recommendedName>
        <fullName evidence="13">Nuclease HARBI1</fullName>
    </recommendedName>
</protein>
<dbReference type="PANTHER" id="PTHR22930:SF265">
    <property type="entry name" value="MYB_SANT-LIKE DOMAIN, HARBINGER TRANSPOSASE-DERIVED NUCLEASE DOMAIN-CONTAINING PROTEIN"/>
    <property type="match status" value="1"/>
</dbReference>
<dbReference type="PaxDb" id="4097-A0A1S3Z173"/>
<evidence type="ECO:0000256" key="6">
    <source>
        <dbReference type="ARBA" id="ARBA00022801"/>
    </source>
</evidence>
<comment type="subcellular location">
    <subcellularLocation>
        <location evidence="2">Nucleus</location>
    </subcellularLocation>
</comment>
<evidence type="ECO:0008006" key="13">
    <source>
        <dbReference type="Google" id="ProtNLM"/>
    </source>
</evidence>
<evidence type="ECO:0000256" key="2">
    <source>
        <dbReference type="ARBA" id="ARBA00004123"/>
    </source>
</evidence>
<evidence type="ECO:0000256" key="4">
    <source>
        <dbReference type="ARBA" id="ARBA00022722"/>
    </source>
</evidence>
<dbReference type="Pfam" id="PF26138">
    <property type="entry name" value="DUF8040"/>
    <property type="match status" value="1"/>
</dbReference>
<comment type="similarity">
    <text evidence="3">Belongs to the HARBI1 family.</text>
</comment>
<dbReference type="InterPro" id="IPR027806">
    <property type="entry name" value="HARBI1_dom"/>
</dbReference>
<comment type="cofactor">
    <cofactor evidence="1">
        <name>a divalent metal cation</name>
        <dbReference type="ChEBI" id="CHEBI:60240"/>
    </cofactor>
</comment>
<feature type="domain" description="DDE Tnp4" evidence="10">
    <location>
        <begin position="341"/>
        <end position="503"/>
    </location>
</feature>
<feature type="domain" description="DUF8040" evidence="11">
    <location>
        <begin position="274"/>
        <end position="306"/>
    </location>
</feature>
<name>A0A1S3Z173_TOBAC</name>
<sequence>MEQSSENSRASWKNMDVVKTFLESCIQEISLNGRLGSSLKADSWNKVKLVLETTHGFSVTQKQMKNHYDYLKEKYQAWLSITKKTGNIYDPVTNTILMYNSEWDEYIKAHPKAKALKTSPLPFPDLCTKLFEGSTTTGIHGWSPSCTYPRPVVSSVSTTIDIDTLDSVEDLVGNKNDGAPTNYPSQSSVPSERKPLGKKKKSSSSQLEIDEKMSNALDILIKNNNGPDIGECMEKLDALGWEEPLYSATISILCEGDSYRKAWMKIPEDDKLKSHNERFVVIKRRFQHSSQTVHKYFHEVLEAMMKFAKEEISSTTSDSNLHIPSSHKKLRKVFKGAIGALDGTLVHAVIPANQQIVYRGRGKGKCYQNVLAICDCNMVFTYVYAGWEGVAHDARVLTEIASNPNNGFPFPPPNKYYLCDAAYPNTRGFLAPYRNIRYWLGDYHRRRAINKEEKFNHAHAQLRNVIERAYRVLKARFPILDKMAPYSIDVQRDIVIACFAVHNFIRKEHLNDDLFNQYDLPQVIFEEEGELEQELDETSGPSWTAEDSQFMNNMREELAL</sequence>
<dbReference type="PANTHER" id="PTHR22930">
    <property type="match status" value="1"/>
</dbReference>
<dbReference type="Pfam" id="PF13359">
    <property type="entry name" value="DDE_Tnp_4"/>
    <property type="match status" value="1"/>
</dbReference>
<dbReference type="AlphaFoldDB" id="A0A1S3Z173"/>
<dbReference type="InterPro" id="IPR058353">
    <property type="entry name" value="DUF8040"/>
</dbReference>
<dbReference type="InterPro" id="IPR045249">
    <property type="entry name" value="HARBI1-like"/>
</dbReference>
<dbReference type="KEGG" id="nta:107781857"/>
<keyword evidence="7" id="KW-0539">Nucleus</keyword>
<evidence type="ECO:0000256" key="3">
    <source>
        <dbReference type="ARBA" id="ARBA00006958"/>
    </source>
</evidence>
<accession>A0A1S3Z173</accession>
<evidence type="ECO:0000259" key="9">
    <source>
        <dbReference type="Pfam" id="PF12776"/>
    </source>
</evidence>
<feature type="region of interest" description="Disordered" evidence="8">
    <location>
        <begin position="171"/>
        <end position="207"/>
    </location>
</feature>
<organism evidence="12">
    <name type="scientific">Nicotiana tabacum</name>
    <name type="common">Common tobacco</name>
    <dbReference type="NCBI Taxonomy" id="4097"/>
    <lineage>
        <taxon>Eukaryota</taxon>
        <taxon>Viridiplantae</taxon>
        <taxon>Streptophyta</taxon>
        <taxon>Embryophyta</taxon>
        <taxon>Tracheophyta</taxon>
        <taxon>Spermatophyta</taxon>
        <taxon>Magnoliopsida</taxon>
        <taxon>eudicotyledons</taxon>
        <taxon>Gunneridae</taxon>
        <taxon>Pentapetalae</taxon>
        <taxon>asterids</taxon>
        <taxon>lamiids</taxon>
        <taxon>Solanales</taxon>
        <taxon>Solanaceae</taxon>
        <taxon>Nicotianoideae</taxon>
        <taxon>Nicotianeae</taxon>
        <taxon>Nicotiana</taxon>
    </lineage>
</organism>
<dbReference type="Pfam" id="PF12776">
    <property type="entry name" value="Myb_DNA-bind_3"/>
    <property type="match status" value="1"/>
</dbReference>
<dbReference type="GO" id="GO:0016787">
    <property type="term" value="F:hydrolase activity"/>
    <property type="evidence" value="ECO:0007669"/>
    <property type="project" value="UniProtKB-KW"/>
</dbReference>
<feature type="domain" description="Myb/SANT-like" evidence="9">
    <location>
        <begin position="18"/>
        <end position="106"/>
    </location>
</feature>
<dbReference type="InterPro" id="IPR024752">
    <property type="entry name" value="Myb/SANT-like_dom"/>
</dbReference>
<dbReference type="OMA" id="ILMYNSE"/>
<evidence type="ECO:0000259" key="10">
    <source>
        <dbReference type="Pfam" id="PF13359"/>
    </source>
</evidence>
<evidence type="ECO:0000256" key="1">
    <source>
        <dbReference type="ARBA" id="ARBA00001968"/>
    </source>
</evidence>
<proteinExistence type="inferred from homology"/>
<reference evidence="12" key="1">
    <citation type="submission" date="2025-08" db="UniProtKB">
        <authorList>
            <consortium name="RefSeq"/>
        </authorList>
    </citation>
    <scope>IDENTIFICATION</scope>
</reference>
<evidence type="ECO:0000256" key="5">
    <source>
        <dbReference type="ARBA" id="ARBA00022723"/>
    </source>
</evidence>